<feature type="compositionally biased region" description="Basic and acidic residues" evidence="1">
    <location>
        <begin position="390"/>
        <end position="405"/>
    </location>
</feature>
<dbReference type="EC" id="2.4.1.11" evidence="4"/>
<protein>
    <submittedName>
        <fullName evidence="4">Glycogen synthase</fullName>
        <ecNumber evidence="4">2.4.1.11</ecNumber>
    </submittedName>
</protein>
<dbReference type="PANTHER" id="PTHR12526">
    <property type="entry name" value="GLYCOSYLTRANSFERASE"/>
    <property type="match status" value="1"/>
</dbReference>
<keyword evidence="4" id="KW-0808">Transferase</keyword>
<dbReference type="Pfam" id="PF00534">
    <property type="entry name" value="Glycos_transf_1"/>
    <property type="match status" value="1"/>
</dbReference>
<dbReference type="EMBL" id="CACRTF010000024">
    <property type="protein sequence ID" value="VYT56964.1"/>
    <property type="molecule type" value="Genomic_DNA"/>
</dbReference>
<feature type="domain" description="Glycosyltransferase subfamily 4-like N-terminal" evidence="3">
    <location>
        <begin position="14"/>
        <end position="193"/>
    </location>
</feature>
<dbReference type="CDD" id="cd03801">
    <property type="entry name" value="GT4_PimA-like"/>
    <property type="match status" value="1"/>
</dbReference>
<evidence type="ECO:0000313" key="4">
    <source>
        <dbReference type="EMBL" id="VYT56964.1"/>
    </source>
</evidence>
<dbReference type="SUPFAM" id="SSF53756">
    <property type="entry name" value="UDP-Glycosyltransferase/glycogen phosphorylase"/>
    <property type="match status" value="1"/>
</dbReference>
<name>A0A6N2XR94_9FIRM</name>
<dbReference type="GO" id="GO:0004373">
    <property type="term" value="F:alpha-1,4-glucan glucosyltransferase (UDP-glucose donor) activity"/>
    <property type="evidence" value="ECO:0007669"/>
    <property type="project" value="UniProtKB-EC"/>
</dbReference>
<accession>A0A6N2XR94</accession>
<dbReference type="Gene3D" id="3.40.50.2000">
    <property type="entry name" value="Glycogen Phosphorylase B"/>
    <property type="match status" value="2"/>
</dbReference>
<dbReference type="Pfam" id="PF13579">
    <property type="entry name" value="Glyco_trans_4_4"/>
    <property type="match status" value="1"/>
</dbReference>
<proteinExistence type="predicted"/>
<feature type="region of interest" description="Disordered" evidence="1">
    <location>
        <begin position="387"/>
        <end position="452"/>
    </location>
</feature>
<evidence type="ECO:0000256" key="1">
    <source>
        <dbReference type="SAM" id="MobiDB-lite"/>
    </source>
</evidence>
<dbReference type="RefSeq" id="WP_002577284.1">
    <property type="nucleotide sequence ID" value="NZ_CACRTF010000024.1"/>
</dbReference>
<evidence type="ECO:0000259" key="3">
    <source>
        <dbReference type="Pfam" id="PF13579"/>
    </source>
</evidence>
<sequence>MKILSITAQKPHSTGSGVYLTGLVKGFAALGHEQAVVAGVYEEDEMHFPEGTRVYPVYYKTESLPFPIAGMSDEMPYESTIYSRMTEDMVDAFKRVFLEKTREAVECFRPDLILCHHLYLLTAAVREAFPQYKTAAICHGTGLRQVKKNSLERDYILAHIKELDKVFCLHREQREEISRIYGVPGERLEVIGSGFDDSIFRYMPVQKENGVKRLIYAGKLSEKKGVMSLLRSLTYLEQLQRKDGEQQGQGIGQPAAPMKIEVWLAGGYGNHLEYETIKKLADQSPYPVKFLGRLDQPQLAERMNQADVFVLPSFYEGLPLVVIEALACGLQVVCTDLPGVRPWLEENIGTCAVRFVPLPAIVNADEPVEQELPQFERRLAEAIAESLEADGSRQEADGSRQEADSSRLGADGSRQEADSIRLGPDGRPPETPGGESLAAAGPSIASPPPDLSRISWTGISKKILESCIII</sequence>
<evidence type="ECO:0000259" key="2">
    <source>
        <dbReference type="Pfam" id="PF00534"/>
    </source>
</evidence>
<feature type="domain" description="Glycosyl transferase family 1" evidence="2">
    <location>
        <begin position="208"/>
        <end position="346"/>
    </location>
</feature>
<dbReference type="InterPro" id="IPR028098">
    <property type="entry name" value="Glyco_trans_4-like_N"/>
</dbReference>
<keyword evidence="4" id="KW-0328">Glycosyltransferase</keyword>
<dbReference type="InterPro" id="IPR001296">
    <property type="entry name" value="Glyco_trans_1"/>
</dbReference>
<reference evidence="4" key="1">
    <citation type="submission" date="2019-11" db="EMBL/GenBank/DDBJ databases">
        <authorList>
            <person name="Feng L."/>
        </authorList>
    </citation>
    <scope>NUCLEOTIDE SEQUENCE</scope>
    <source>
        <strain evidence="4">CbolteaeLFYP116</strain>
    </source>
</reference>
<gene>
    <name evidence="4" type="ORF">CBLFYP116_05794</name>
</gene>
<organism evidence="4">
    <name type="scientific">Enterocloster bolteae</name>
    <dbReference type="NCBI Taxonomy" id="208479"/>
    <lineage>
        <taxon>Bacteria</taxon>
        <taxon>Bacillati</taxon>
        <taxon>Bacillota</taxon>
        <taxon>Clostridia</taxon>
        <taxon>Lachnospirales</taxon>
        <taxon>Lachnospiraceae</taxon>
        <taxon>Enterocloster</taxon>
    </lineage>
</organism>
<dbReference type="GeneID" id="23115609"/>
<dbReference type="AlphaFoldDB" id="A0A6N2XR94"/>